<name>A0A8S1GXP7_9PELO</name>
<organism evidence="3 4">
    <name type="scientific">Caenorhabditis auriculariae</name>
    <dbReference type="NCBI Taxonomy" id="2777116"/>
    <lineage>
        <taxon>Eukaryota</taxon>
        <taxon>Metazoa</taxon>
        <taxon>Ecdysozoa</taxon>
        <taxon>Nematoda</taxon>
        <taxon>Chromadorea</taxon>
        <taxon>Rhabditida</taxon>
        <taxon>Rhabditina</taxon>
        <taxon>Rhabditomorpha</taxon>
        <taxon>Rhabditoidea</taxon>
        <taxon>Rhabditidae</taxon>
        <taxon>Peloderinae</taxon>
        <taxon>Caenorhabditis</taxon>
    </lineage>
</organism>
<feature type="coiled-coil region" evidence="1">
    <location>
        <begin position="845"/>
        <end position="950"/>
    </location>
</feature>
<keyword evidence="1" id="KW-0175">Coiled coil</keyword>
<evidence type="ECO:0000256" key="1">
    <source>
        <dbReference type="SAM" id="Coils"/>
    </source>
</evidence>
<feature type="coiled-coil region" evidence="1">
    <location>
        <begin position="231"/>
        <end position="567"/>
    </location>
</feature>
<evidence type="ECO:0000313" key="4">
    <source>
        <dbReference type="Proteomes" id="UP000835052"/>
    </source>
</evidence>
<gene>
    <name evidence="3" type="ORF">CAUJ_LOCUS4126</name>
</gene>
<dbReference type="Proteomes" id="UP000835052">
    <property type="component" value="Unassembled WGS sequence"/>
</dbReference>
<evidence type="ECO:0000313" key="3">
    <source>
        <dbReference type="EMBL" id="CAD6188207.1"/>
    </source>
</evidence>
<comment type="caution">
    <text evidence="3">The sequence shown here is derived from an EMBL/GenBank/DDBJ whole genome shotgun (WGS) entry which is preliminary data.</text>
</comment>
<protein>
    <submittedName>
        <fullName evidence="3">Uncharacterized protein</fullName>
    </submittedName>
</protein>
<feature type="region of interest" description="Disordered" evidence="2">
    <location>
        <begin position="1"/>
        <end position="28"/>
    </location>
</feature>
<dbReference type="OrthoDB" id="5829093at2759"/>
<feature type="coiled-coil region" evidence="1">
    <location>
        <begin position="761"/>
        <end position="806"/>
    </location>
</feature>
<evidence type="ECO:0000256" key="2">
    <source>
        <dbReference type="SAM" id="MobiDB-lite"/>
    </source>
</evidence>
<accession>A0A8S1GXP7</accession>
<proteinExistence type="predicted"/>
<dbReference type="AlphaFoldDB" id="A0A8S1GXP7"/>
<keyword evidence="4" id="KW-1185">Reference proteome</keyword>
<dbReference type="EMBL" id="CAJGYM010000008">
    <property type="protein sequence ID" value="CAD6188207.1"/>
    <property type="molecule type" value="Genomic_DNA"/>
</dbReference>
<reference evidence="3" key="1">
    <citation type="submission" date="2020-10" db="EMBL/GenBank/DDBJ databases">
        <authorList>
            <person name="Kikuchi T."/>
        </authorList>
    </citation>
    <scope>NUCLEOTIDE SEQUENCE</scope>
    <source>
        <strain evidence="3">NKZ352</strain>
    </source>
</reference>
<sequence length="1034" mass="120958">MKTGNPSTAEPCFDSGPDSGYPTPRDTENVADASNRVYENLEPPLTSTPLRRCRSNTLFAHFESFKEDLTFVEGNPTILSDENKQKKVVQCIKCILNMSKEIKNKDEELMRTKNESVILANENLELKYEVDSLKGNSILYNDFLDRGDENMIPTFSGIAIPKLALEVKDEAIQVDSLKEEYIRSQEEWKKERSLLENSLRSMQPTVVSASAFVKVDMEVSDAEVQTEFYENAQKFENMVDLTAKLQKLEEDKALLENKISEHSSELSNLNQVSNEDIKKKELRIENLELRLKKFRKENEELHEQERRLLQDLELLGFEKDEAYSKIAETEKLVDERNREILVLDERNKEQKQQLEELEAAVESLKVDKQEHELLANSLKENFLKKEEDLQLRLKESDAKYFEALQLEKENEQIARMKDELMKSNLNLECDKNDLLTKLSLLENEVESLSSNLSLERKQRTLIEDQTEGLKFQLKQAQENESELQVLREKNDQLLAEIDHLRKRSEKAEIEGLKEVKEEFAENLRLHNILQTEFDALKEAEANSKALMQRLESENGERKAEIVKLEEVVSQREIDLVKVEEAYKGSIQDYESLSRVRDLILQDYENYKERAQEQYYRDTSAYQEKVRQLEECLVRLETYPGQTIPVELVNRAVQVDEELSENVEKPQEIVYCNAGTSTEEYREPVRQKPADVNRKLDELIEKLAKYNANDDMPLANECRKIVVHLLEDVNSEQKSSVASASRFRESLLKILKADQNIWKSKVDENEKLSDRLEDKVRRHDEKLMQLRKKNEEMAEQLSEELASHANAIRRSSDLESEIAVLNKLLETEKGKSQHNHALAFGFKEEFEFQLAKRKELEEDLQRVFEQHQEEKLLRDGEEKDLRKRLEMAESELEREKRVNMKTGEELLEENERLSENLQEESSRLKAFLKREAELQREIESREERIVQCMKKRERDQKEYLLLKDAFEKVKNKVAKFQDSNTERQKLLDNALNQLRKALDGPGRTGQNDMRMIYADLLNKSRQLSFDVNDKLLPDV</sequence>